<feature type="domain" description="Major facilitator superfamily (MFS) profile" evidence="2">
    <location>
        <begin position="1"/>
        <end position="391"/>
    </location>
</feature>
<dbReference type="eggNOG" id="arCOG00132">
    <property type="taxonomic scope" value="Archaea"/>
</dbReference>
<dbReference type="Pfam" id="PF07690">
    <property type="entry name" value="MFS_1"/>
    <property type="match status" value="1"/>
</dbReference>
<feature type="transmembrane region" description="Helical" evidence="1">
    <location>
        <begin position="362"/>
        <end position="387"/>
    </location>
</feature>
<dbReference type="STRING" id="1056495.Calag_0851"/>
<dbReference type="GO" id="GO:0022857">
    <property type="term" value="F:transmembrane transporter activity"/>
    <property type="evidence" value="ECO:0007669"/>
    <property type="project" value="InterPro"/>
</dbReference>
<keyword evidence="1" id="KW-0812">Transmembrane</keyword>
<dbReference type="EMBL" id="CP003378">
    <property type="protein sequence ID" value="AFZ70592.1"/>
    <property type="molecule type" value="Genomic_DNA"/>
</dbReference>
<feature type="transmembrane region" description="Helical" evidence="1">
    <location>
        <begin position="170"/>
        <end position="191"/>
    </location>
</feature>
<evidence type="ECO:0000313" key="3">
    <source>
        <dbReference type="EMBL" id="AFZ70592.1"/>
    </source>
</evidence>
<feature type="transmembrane region" description="Helical" evidence="1">
    <location>
        <begin position="212"/>
        <end position="238"/>
    </location>
</feature>
<evidence type="ECO:0000313" key="4">
    <source>
        <dbReference type="Proteomes" id="UP000010469"/>
    </source>
</evidence>
<dbReference type="PANTHER" id="PTHR23520">
    <property type="entry name" value="TRANSPORTER, PUTATIVE (AFU_ORTHOLOGUE AFUA_3G04000)-RELATED"/>
    <property type="match status" value="1"/>
</dbReference>
<dbReference type="AlphaFoldDB" id="L0ABV6"/>
<name>L0ABV6_CALLD</name>
<dbReference type="InterPro" id="IPR011701">
    <property type="entry name" value="MFS"/>
</dbReference>
<dbReference type="PROSITE" id="PS50850">
    <property type="entry name" value="MFS"/>
    <property type="match status" value="1"/>
</dbReference>
<dbReference type="InterPro" id="IPR036259">
    <property type="entry name" value="MFS_trans_sf"/>
</dbReference>
<reference evidence="4" key="1">
    <citation type="submission" date="2012-03" db="EMBL/GenBank/DDBJ databases">
        <title>Complete genome of Caldisphaera lagunensis DSM 15908.</title>
        <authorList>
            <person name="Lucas S."/>
            <person name="Copeland A."/>
            <person name="Lapidus A."/>
            <person name="Glavina del Rio T."/>
            <person name="Dalin E."/>
            <person name="Tice H."/>
            <person name="Bruce D."/>
            <person name="Goodwin L."/>
            <person name="Pitluck S."/>
            <person name="Peters L."/>
            <person name="Mikhailova N."/>
            <person name="Teshima H."/>
            <person name="Kyrpides N."/>
            <person name="Mavromatis K."/>
            <person name="Ivanova N."/>
            <person name="Brettin T."/>
            <person name="Detter J.C."/>
            <person name="Han C."/>
            <person name="Larimer F."/>
            <person name="Land M."/>
            <person name="Hauser L."/>
            <person name="Markowitz V."/>
            <person name="Cheng J.-F."/>
            <person name="Hugenholtz P."/>
            <person name="Woyke T."/>
            <person name="Wu D."/>
            <person name="Spring S."/>
            <person name="Schroeder M."/>
            <person name="Brambilla E."/>
            <person name="Klenk H.-P."/>
            <person name="Eisen J.A."/>
        </authorList>
    </citation>
    <scope>NUCLEOTIDE SEQUENCE [LARGE SCALE GENOMIC DNA]</scope>
    <source>
        <strain evidence="4">DSM 15908 / JCM 11604 / IC-154</strain>
    </source>
</reference>
<feature type="transmembrane region" description="Helical" evidence="1">
    <location>
        <begin position="39"/>
        <end position="61"/>
    </location>
</feature>
<keyword evidence="4" id="KW-1185">Reference proteome</keyword>
<feature type="transmembrane region" description="Helical" evidence="1">
    <location>
        <begin position="73"/>
        <end position="103"/>
    </location>
</feature>
<dbReference type="Proteomes" id="UP000010469">
    <property type="component" value="Chromosome"/>
</dbReference>
<dbReference type="InParanoid" id="L0ABV6"/>
<feature type="transmembrane region" description="Helical" evidence="1">
    <location>
        <begin position="250"/>
        <end position="270"/>
    </location>
</feature>
<dbReference type="KEGG" id="clg:Calag_0851"/>
<evidence type="ECO:0000256" key="1">
    <source>
        <dbReference type="SAM" id="Phobius"/>
    </source>
</evidence>
<gene>
    <name evidence="3" type="ordered locus">Calag_0851</name>
</gene>
<accession>L0ABV6</accession>
<keyword evidence="1" id="KW-0472">Membrane</keyword>
<proteinExistence type="predicted"/>
<dbReference type="Gene3D" id="1.20.1250.20">
    <property type="entry name" value="MFS general substrate transporter like domains"/>
    <property type="match status" value="1"/>
</dbReference>
<dbReference type="PANTHER" id="PTHR23520:SF5">
    <property type="entry name" value="TRANSPORTER, PUTATIVE (AFU_ORTHOLOGUE AFUA_3G04000)-RELATED"/>
    <property type="match status" value="1"/>
</dbReference>
<dbReference type="HOGENOM" id="CLU_025894_2_0_2"/>
<feature type="transmembrane region" description="Helical" evidence="1">
    <location>
        <begin position="12"/>
        <end position="33"/>
    </location>
</feature>
<evidence type="ECO:0000259" key="2">
    <source>
        <dbReference type="PROSITE" id="PS50850"/>
    </source>
</evidence>
<protein>
    <submittedName>
        <fullName evidence="3">Arabinose efflux permease family protein</fullName>
    </submittedName>
</protein>
<organism evidence="3 4">
    <name type="scientific">Caldisphaera lagunensis (strain DSM 15908 / JCM 11604 / ANMR 0165 / IC-154)</name>
    <dbReference type="NCBI Taxonomy" id="1056495"/>
    <lineage>
        <taxon>Archaea</taxon>
        <taxon>Thermoproteota</taxon>
        <taxon>Thermoprotei</taxon>
        <taxon>Acidilobales</taxon>
        <taxon>Caldisphaeraceae</taxon>
        <taxon>Caldisphaera</taxon>
    </lineage>
</organism>
<keyword evidence="1" id="KW-1133">Transmembrane helix</keyword>
<dbReference type="InterPro" id="IPR020846">
    <property type="entry name" value="MFS_dom"/>
</dbReference>
<dbReference type="SUPFAM" id="SSF103473">
    <property type="entry name" value="MFS general substrate transporter"/>
    <property type="match status" value="1"/>
</dbReference>
<sequence length="392" mass="44233">MVYMNSGFARILISKSLRVFLSGIIAIITPIYLKYLGLTPFLIGISIFIIVLGNVVTNLILTWFRNKINIKTYLMIISLLFSIAGFMIFFSTQLYIIFIALFLGNISTSGTETGPFQSIETGILPELVNKNFINRAYGIYNFLGYALSSLGSLTSSIPSYLGESLFSFKIFYLIYGIGGLVMLINYSMLNFKEEPSLRIPIKKFDKNAKKDLYLITTLFSLDALGGGFILQSIIAYWFNLRYNVSLKILGPLFMAVNIITAMSILLAPLIAEKLGNLRTMVITHLISNFFLIMIPVFPSFWLSVLFLLLRQSTSQMDVPTRQAFIVEIFKKEYRVSFNAISNTFRSLASLAGSPIDGIALGYSLFTFPLFSGGFIKIIYDLAIFYYYHNRVK</sequence>
<feature type="transmembrane region" description="Helical" evidence="1">
    <location>
        <begin position="282"/>
        <end position="309"/>
    </location>
</feature>